<proteinExistence type="inferred from homology"/>
<evidence type="ECO:0000256" key="1">
    <source>
        <dbReference type="ARBA" id="ARBA00010134"/>
    </source>
</evidence>
<dbReference type="EMBL" id="VTPC01090694">
    <property type="protein sequence ID" value="KAF2881840.1"/>
    <property type="molecule type" value="Genomic_DNA"/>
</dbReference>
<organism evidence="5 6">
    <name type="scientific">Ignelater luminosus</name>
    <name type="common">Cucubano</name>
    <name type="synonym">Pyrophorus luminosus</name>
    <dbReference type="NCBI Taxonomy" id="2038154"/>
    <lineage>
        <taxon>Eukaryota</taxon>
        <taxon>Metazoa</taxon>
        <taxon>Ecdysozoa</taxon>
        <taxon>Arthropoda</taxon>
        <taxon>Hexapoda</taxon>
        <taxon>Insecta</taxon>
        <taxon>Pterygota</taxon>
        <taxon>Neoptera</taxon>
        <taxon>Endopterygota</taxon>
        <taxon>Coleoptera</taxon>
        <taxon>Polyphaga</taxon>
        <taxon>Elateriformia</taxon>
        <taxon>Elateroidea</taxon>
        <taxon>Elateridae</taxon>
        <taxon>Agrypninae</taxon>
        <taxon>Pyrophorini</taxon>
        <taxon>Ignelater</taxon>
    </lineage>
</organism>
<evidence type="ECO:0000313" key="5">
    <source>
        <dbReference type="EMBL" id="KAF2881840.1"/>
    </source>
</evidence>
<dbReference type="GO" id="GO:0005737">
    <property type="term" value="C:cytoplasm"/>
    <property type="evidence" value="ECO:0007669"/>
    <property type="project" value="UniProtKB-ARBA"/>
</dbReference>
<dbReference type="GO" id="GO:0006915">
    <property type="term" value="P:apoptotic process"/>
    <property type="evidence" value="ECO:0007669"/>
    <property type="project" value="UniProtKB-KW"/>
</dbReference>
<keyword evidence="2" id="KW-0053">Apoptosis</keyword>
<feature type="compositionally biased region" description="Polar residues" evidence="3">
    <location>
        <begin position="325"/>
        <end position="337"/>
    </location>
</feature>
<dbReference type="Gene3D" id="3.40.50.1460">
    <property type="match status" value="1"/>
</dbReference>
<dbReference type="PANTHER" id="PTHR48169">
    <property type="entry name" value="DED DOMAIN-CONTAINING PROTEIN"/>
    <property type="match status" value="1"/>
</dbReference>
<dbReference type="GO" id="GO:0043067">
    <property type="term" value="P:regulation of programmed cell death"/>
    <property type="evidence" value="ECO:0007669"/>
    <property type="project" value="UniProtKB-ARBA"/>
</dbReference>
<name>A0A8K0C6G2_IGNLU</name>
<dbReference type="InterPro" id="IPR029030">
    <property type="entry name" value="Caspase-like_dom_sf"/>
</dbReference>
<dbReference type="AlphaFoldDB" id="A0A8K0C6G2"/>
<dbReference type="Proteomes" id="UP000801492">
    <property type="component" value="Unassembled WGS sequence"/>
</dbReference>
<keyword evidence="6" id="KW-1185">Reference proteome</keyword>
<dbReference type="InterPro" id="IPR001309">
    <property type="entry name" value="Pept_C14_p20"/>
</dbReference>
<dbReference type="SMART" id="SM00115">
    <property type="entry name" value="CASc"/>
    <property type="match status" value="1"/>
</dbReference>
<dbReference type="InterPro" id="IPR015917">
    <property type="entry name" value="Pept_C14A"/>
</dbReference>
<reference evidence="5" key="1">
    <citation type="submission" date="2019-08" db="EMBL/GenBank/DDBJ databases">
        <title>The genome of the North American firefly Photinus pyralis.</title>
        <authorList>
            <consortium name="Photinus pyralis genome working group"/>
            <person name="Fallon T.R."/>
            <person name="Sander Lower S.E."/>
            <person name="Weng J.-K."/>
        </authorList>
    </citation>
    <scope>NUCLEOTIDE SEQUENCE</scope>
    <source>
        <strain evidence="5">TRF0915ILg1</strain>
        <tissue evidence="5">Whole body</tissue>
    </source>
</reference>
<evidence type="ECO:0000256" key="3">
    <source>
        <dbReference type="SAM" id="MobiDB-lite"/>
    </source>
</evidence>
<dbReference type="GO" id="GO:0006508">
    <property type="term" value="P:proteolysis"/>
    <property type="evidence" value="ECO:0007669"/>
    <property type="project" value="InterPro"/>
</dbReference>
<evidence type="ECO:0000256" key="2">
    <source>
        <dbReference type="ARBA" id="ARBA00022703"/>
    </source>
</evidence>
<comment type="caution">
    <text evidence="5">The sequence shown here is derived from an EMBL/GenBank/DDBJ whole genome shotgun (WGS) entry which is preliminary data.</text>
</comment>
<dbReference type="SUPFAM" id="SSF52129">
    <property type="entry name" value="Caspase-like"/>
    <property type="match status" value="1"/>
</dbReference>
<comment type="similarity">
    <text evidence="1">Belongs to the peptidase C14A family.</text>
</comment>
<accession>A0A8K0C6G2</accession>
<feature type="region of interest" description="Disordered" evidence="3">
    <location>
        <begin position="311"/>
        <end position="339"/>
    </location>
</feature>
<dbReference type="OrthoDB" id="6097640at2759"/>
<dbReference type="InterPro" id="IPR011600">
    <property type="entry name" value="Pept_C14_caspase"/>
</dbReference>
<protein>
    <recommendedName>
        <fullName evidence="4">Caspase family p20 domain-containing protein</fullName>
    </recommendedName>
</protein>
<dbReference type="GO" id="GO:0004197">
    <property type="term" value="F:cysteine-type endopeptidase activity"/>
    <property type="evidence" value="ECO:0007669"/>
    <property type="project" value="InterPro"/>
</dbReference>
<evidence type="ECO:0000259" key="4">
    <source>
        <dbReference type="PROSITE" id="PS50208"/>
    </source>
</evidence>
<sequence length="386" mass="44080">MTSFVNIINKMIEPAERAFTSSEKPRKYSAVHNFDQDDIEKIKVLTSTELIPDEYEHEDNTKGLVFIFHCSRDEENKKVLTKAFSDQGYNVSLENIYRMSTKEFVINTIKKIAEKNHTDETCLIVVFLGNVFQENRILPDDEKAPNINNTISIKDVWTPFTSDNCPSLKYKPKVFIFQTCKKPELTSVDNRMVTYSVSIDKAYDIPAEADILIIYKKVEDVNARHKFIEQLCNNFHYEGCKDDIVGLVTHTEHGNERRPLIISTLTRKFYIRPSEKLGHRGHGYDLHVNHDIVFDALQDLQEKITTIQEQQEMSKKHIEQRSKSCSDNASTNASPSCSGRDDRAWIAEIVMRHSYVPTEVLFVVTITSGEGRGVSHGAVVVAGDVL</sequence>
<dbReference type="PANTHER" id="PTHR48169:SF1">
    <property type="entry name" value="ASTROCYTIC PHOSPHOPROTEIN PEA-15"/>
    <property type="match status" value="1"/>
</dbReference>
<feature type="compositionally biased region" description="Basic and acidic residues" evidence="3">
    <location>
        <begin position="312"/>
        <end position="324"/>
    </location>
</feature>
<evidence type="ECO:0000313" key="6">
    <source>
        <dbReference type="Proteomes" id="UP000801492"/>
    </source>
</evidence>
<dbReference type="PROSITE" id="PS50208">
    <property type="entry name" value="CASPASE_P20"/>
    <property type="match status" value="1"/>
</dbReference>
<feature type="domain" description="Caspase family p20" evidence="4">
    <location>
        <begin position="80"/>
        <end position="184"/>
    </location>
</feature>
<dbReference type="Pfam" id="PF00656">
    <property type="entry name" value="Peptidase_C14"/>
    <property type="match status" value="1"/>
</dbReference>
<dbReference type="PRINTS" id="PR00376">
    <property type="entry name" value="IL1BCENZYME"/>
</dbReference>
<gene>
    <name evidence="5" type="ORF">ILUMI_24341</name>
</gene>